<dbReference type="Gene3D" id="3.10.105.10">
    <property type="entry name" value="Dipeptide-binding Protein, Domain 3"/>
    <property type="match status" value="1"/>
</dbReference>
<dbReference type="InterPro" id="IPR030678">
    <property type="entry name" value="Peptide/Ni-bd"/>
</dbReference>
<evidence type="ECO:0000256" key="1">
    <source>
        <dbReference type="ARBA" id="ARBA00004418"/>
    </source>
</evidence>
<feature type="chain" id="PRO_5002219549" evidence="4">
    <location>
        <begin position="28"/>
        <end position="504"/>
    </location>
</feature>
<protein>
    <submittedName>
        <fullName evidence="6">ABC-type dipeptide transport system, periplasmic component</fullName>
    </submittedName>
</protein>
<dbReference type="GO" id="GO:1904680">
    <property type="term" value="F:peptide transmembrane transporter activity"/>
    <property type="evidence" value="ECO:0007669"/>
    <property type="project" value="TreeGrafter"/>
</dbReference>
<dbReference type="STRING" id="1123501.Wenmar_00606"/>
<comment type="subcellular location">
    <subcellularLocation>
        <location evidence="1">Periplasm</location>
    </subcellularLocation>
</comment>
<dbReference type="PATRIC" id="fig|1123501.6.peg.672"/>
<dbReference type="PANTHER" id="PTHR30290:SF38">
    <property type="entry name" value="D,D-DIPEPTIDE-BINDING PERIPLASMIC PROTEIN DDPA-RELATED"/>
    <property type="match status" value="1"/>
</dbReference>
<evidence type="ECO:0000313" key="7">
    <source>
        <dbReference type="Proteomes" id="UP000035100"/>
    </source>
</evidence>
<comment type="similarity">
    <text evidence="2">Belongs to the bacterial solute-binding protein 5 family.</text>
</comment>
<proteinExistence type="inferred from homology"/>
<accession>A0A0D0QG63</accession>
<dbReference type="GO" id="GO:0030288">
    <property type="term" value="C:outer membrane-bounded periplasmic space"/>
    <property type="evidence" value="ECO:0007669"/>
    <property type="project" value="UniProtKB-ARBA"/>
</dbReference>
<name>A0A0D0QG63_9RHOB</name>
<dbReference type="EMBL" id="AONG01000003">
    <property type="protein sequence ID" value="KIQ71227.1"/>
    <property type="molecule type" value="Genomic_DNA"/>
</dbReference>
<dbReference type="eggNOG" id="COG0747">
    <property type="taxonomic scope" value="Bacteria"/>
</dbReference>
<dbReference type="GO" id="GO:0015833">
    <property type="term" value="P:peptide transport"/>
    <property type="evidence" value="ECO:0007669"/>
    <property type="project" value="TreeGrafter"/>
</dbReference>
<dbReference type="SUPFAM" id="SSF53850">
    <property type="entry name" value="Periplasmic binding protein-like II"/>
    <property type="match status" value="1"/>
</dbReference>
<dbReference type="RefSeq" id="WP_156169145.1">
    <property type="nucleotide sequence ID" value="NZ_KB902303.1"/>
</dbReference>
<evidence type="ECO:0000313" key="6">
    <source>
        <dbReference type="EMBL" id="KIQ71227.1"/>
    </source>
</evidence>
<evidence type="ECO:0000256" key="3">
    <source>
        <dbReference type="ARBA" id="ARBA00022729"/>
    </source>
</evidence>
<dbReference type="AlphaFoldDB" id="A0A0D0QG63"/>
<feature type="signal peptide" evidence="4">
    <location>
        <begin position="1"/>
        <end position="27"/>
    </location>
</feature>
<evidence type="ECO:0000256" key="4">
    <source>
        <dbReference type="SAM" id="SignalP"/>
    </source>
</evidence>
<dbReference type="Gene3D" id="3.40.190.10">
    <property type="entry name" value="Periplasmic binding protein-like II"/>
    <property type="match status" value="1"/>
</dbReference>
<dbReference type="InterPro" id="IPR039424">
    <property type="entry name" value="SBP_5"/>
</dbReference>
<evidence type="ECO:0000259" key="5">
    <source>
        <dbReference type="Pfam" id="PF00496"/>
    </source>
</evidence>
<gene>
    <name evidence="6" type="ORF">Wenmar_00606</name>
</gene>
<keyword evidence="7" id="KW-1185">Reference proteome</keyword>
<reference evidence="6 7" key="1">
    <citation type="submission" date="2013-01" db="EMBL/GenBank/DDBJ databases">
        <authorList>
            <person name="Fiebig A."/>
            <person name="Goeker M."/>
            <person name="Klenk H.-P.P."/>
        </authorList>
    </citation>
    <scope>NUCLEOTIDE SEQUENCE [LARGE SCALE GENOMIC DNA]</scope>
    <source>
        <strain evidence="6 7">DSM 24838</strain>
    </source>
</reference>
<feature type="domain" description="Solute-binding protein family 5" evidence="5">
    <location>
        <begin position="75"/>
        <end position="423"/>
    </location>
</feature>
<dbReference type="PIRSF" id="PIRSF002741">
    <property type="entry name" value="MppA"/>
    <property type="match status" value="1"/>
</dbReference>
<evidence type="ECO:0000256" key="2">
    <source>
        <dbReference type="ARBA" id="ARBA00005695"/>
    </source>
</evidence>
<sequence>MRTLTLQRLLGSACAAAVAALPMAALAVETQIERATVSLPAPTQSFDPTTTVSATDRAIFGLTNGTLMQQTTSGEIVPGLAEAIDYSEDFTSATVRMRPDLTFSDGSALTAEDVAATFERHMAAGGGSLGAFVSRLSAIEVVDDLTVRFDFTGPFPSFGDFSSAGSYGIYPSDMVASEGFFGDPVTAGAYVISEGWSGNTIELVANGNYWGGTPAIGTITFTIIDDANSAVSQLQTGQIDYAGDLPPNFVTPLSGLPDVRVESVPTYGFYDIRLWNRDGPFADPDMRKAVSLAIDRAAIVRAIWGEANEPLAGFWPPVMAGYDADAAVGADLEAARALLAETDCADGCEVRMMYSDQDFPFASQLALIVQNQLAQVGIDVRLERLETAILVERLFAGDYDMVPGAMAAAANVPDHLLGNALLGTGFLKAEFSGYASEEMDAAIAQVNATSGEERLAALAEVERLFAEDQPYLTYAPWVRMAASRLPEDALSLVGTQMVVGLVDE</sequence>
<dbReference type="OrthoDB" id="9803988at2"/>
<organism evidence="6 7">
    <name type="scientific">Wenxinia marina DSM 24838</name>
    <dbReference type="NCBI Taxonomy" id="1123501"/>
    <lineage>
        <taxon>Bacteria</taxon>
        <taxon>Pseudomonadati</taxon>
        <taxon>Pseudomonadota</taxon>
        <taxon>Alphaproteobacteria</taxon>
        <taxon>Rhodobacterales</taxon>
        <taxon>Roseobacteraceae</taxon>
        <taxon>Wenxinia</taxon>
    </lineage>
</organism>
<comment type="caution">
    <text evidence="6">The sequence shown here is derived from an EMBL/GenBank/DDBJ whole genome shotgun (WGS) entry which is preliminary data.</text>
</comment>
<dbReference type="GO" id="GO:0043190">
    <property type="term" value="C:ATP-binding cassette (ABC) transporter complex"/>
    <property type="evidence" value="ECO:0007669"/>
    <property type="project" value="InterPro"/>
</dbReference>
<dbReference type="CDD" id="cd00995">
    <property type="entry name" value="PBP2_NikA_DppA_OppA_like"/>
    <property type="match status" value="1"/>
</dbReference>
<keyword evidence="3 4" id="KW-0732">Signal</keyword>
<dbReference type="Proteomes" id="UP000035100">
    <property type="component" value="Unassembled WGS sequence"/>
</dbReference>
<dbReference type="InterPro" id="IPR000914">
    <property type="entry name" value="SBP_5_dom"/>
</dbReference>
<dbReference type="Pfam" id="PF00496">
    <property type="entry name" value="SBP_bac_5"/>
    <property type="match status" value="1"/>
</dbReference>
<dbReference type="PANTHER" id="PTHR30290">
    <property type="entry name" value="PERIPLASMIC BINDING COMPONENT OF ABC TRANSPORTER"/>
    <property type="match status" value="1"/>
</dbReference>